<feature type="non-terminal residue" evidence="1">
    <location>
        <position position="1"/>
    </location>
</feature>
<evidence type="ECO:0000313" key="1">
    <source>
        <dbReference type="EMBL" id="GFD49856.1"/>
    </source>
</evidence>
<gene>
    <name evidence="1" type="ORF">Tci_921825</name>
</gene>
<comment type="caution">
    <text evidence="1">The sequence shown here is derived from an EMBL/GenBank/DDBJ whole genome shotgun (WGS) entry which is preliminary data.</text>
</comment>
<dbReference type="AlphaFoldDB" id="A0A699WWE0"/>
<dbReference type="EMBL" id="BKCJ011748721">
    <property type="protein sequence ID" value="GFD49856.1"/>
    <property type="molecule type" value="Genomic_DNA"/>
</dbReference>
<organism evidence="1">
    <name type="scientific">Tanacetum cinerariifolium</name>
    <name type="common">Dalmatian daisy</name>
    <name type="synonym">Chrysanthemum cinerariifolium</name>
    <dbReference type="NCBI Taxonomy" id="118510"/>
    <lineage>
        <taxon>Eukaryota</taxon>
        <taxon>Viridiplantae</taxon>
        <taxon>Streptophyta</taxon>
        <taxon>Embryophyta</taxon>
        <taxon>Tracheophyta</taxon>
        <taxon>Spermatophyta</taxon>
        <taxon>Magnoliopsida</taxon>
        <taxon>eudicotyledons</taxon>
        <taxon>Gunneridae</taxon>
        <taxon>Pentapetalae</taxon>
        <taxon>asterids</taxon>
        <taxon>campanulids</taxon>
        <taxon>Asterales</taxon>
        <taxon>Asteraceae</taxon>
        <taxon>Asteroideae</taxon>
        <taxon>Anthemideae</taxon>
        <taxon>Anthemidinae</taxon>
        <taxon>Tanacetum</taxon>
    </lineage>
</organism>
<feature type="non-terminal residue" evidence="1">
    <location>
        <position position="111"/>
    </location>
</feature>
<name>A0A699WWE0_TANCI</name>
<reference evidence="1" key="1">
    <citation type="journal article" date="2019" name="Sci. Rep.">
        <title>Draft genome of Tanacetum cinerariifolium, the natural source of mosquito coil.</title>
        <authorList>
            <person name="Yamashiro T."/>
            <person name="Shiraishi A."/>
            <person name="Satake H."/>
            <person name="Nakayama K."/>
        </authorList>
    </citation>
    <scope>NUCLEOTIDE SEQUENCE</scope>
</reference>
<protein>
    <submittedName>
        <fullName evidence="1">Uncharacterized protein</fullName>
    </submittedName>
</protein>
<accession>A0A699WWE0</accession>
<sequence>VPSTLGVTPSKTRLAAQARILAARKAPSVTVRVYDPEGEVCIDTAIAGYIGDIKSNIIYDLNPDASRWPGNRDQSGPPQPEWITGIEDLVDERTAAHGRSCERRWGNCGHQ</sequence>
<proteinExistence type="predicted"/>